<dbReference type="EMBL" id="CP118157">
    <property type="protein sequence ID" value="WOF22820.1"/>
    <property type="molecule type" value="Genomic_DNA"/>
</dbReference>
<evidence type="ECO:0000259" key="2">
    <source>
        <dbReference type="Pfam" id="PF13406"/>
    </source>
</evidence>
<dbReference type="CDD" id="cd13399">
    <property type="entry name" value="Slt35-like"/>
    <property type="match status" value="1"/>
</dbReference>
<dbReference type="Proteomes" id="UP001305498">
    <property type="component" value="Chromosome"/>
</dbReference>
<dbReference type="KEGG" id="mbet:N8K70_15710"/>
<dbReference type="InterPro" id="IPR023346">
    <property type="entry name" value="Lysozyme-like_dom_sf"/>
</dbReference>
<dbReference type="GO" id="GO:0009253">
    <property type="term" value="P:peptidoglycan catabolic process"/>
    <property type="evidence" value="ECO:0007669"/>
    <property type="project" value="TreeGrafter"/>
</dbReference>
<keyword evidence="3" id="KW-0328">Glycosyltransferase</keyword>
<dbReference type="InterPro" id="IPR031304">
    <property type="entry name" value="SLT_2"/>
</dbReference>
<dbReference type="PROSITE" id="PS00018">
    <property type="entry name" value="EF_HAND_1"/>
    <property type="match status" value="1"/>
</dbReference>
<dbReference type="AlphaFoldDB" id="A0AA97FIB3"/>
<dbReference type="GO" id="GO:0016757">
    <property type="term" value="F:glycosyltransferase activity"/>
    <property type="evidence" value="ECO:0007669"/>
    <property type="project" value="UniProtKB-KW"/>
</dbReference>
<keyword evidence="3" id="KW-0808">Transferase</keyword>
<dbReference type="PANTHER" id="PTHR30163">
    <property type="entry name" value="MEMBRANE-BOUND LYTIC MUREIN TRANSGLYCOSYLASE B"/>
    <property type="match status" value="1"/>
</dbReference>
<evidence type="ECO:0000313" key="3">
    <source>
        <dbReference type="EMBL" id="WOF22820.1"/>
    </source>
</evidence>
<gene>
    <name evidence="3" type="ORF">N8K70_15710</name>
</gene>
<evidence type="ECO:0000256" key="1">
    <source>
        <dbReference type="SAM" id="MobiDB-lite"/>
    </source>
</evidence>
<name>A0AA97FIB3_9MICO</name>
<dbReference type="Gene3D" id="1.10.530.10">
    <property type="match status" value="1"/>
</dbReference>
<dbReference type="EC" id="2.4.-.-" evidence="3"/>
<proteinExistence type="predicted"/>
<feature type="domain" description="Transglycosylase SLT" evidence="2">
    <location>
        <begin position="155"/>
        <end position="219"/>
    </location>
</feature>
<dbReference type="RefSeq" id="WP_317139291.1">
    <property type="nucleotide sequence ID" value="NZ_CP118157.1"/>
</dbReference>
<reference evidence="3 4" key="1">
    <citation type="submission" date="2023-02" db="EMBL/GenBank/DDBJ databases">
        <title>Microbacterium betulae sp. nov., isolated from birch wood.</title>
        <authorList>
            <person name="Pasciak M."/>
            <person name="Pawlik K.J."/>
            <person name="Martynowski D."/>
            <person name="Laczmanski L."/>
            <person name="Ciekot J."/>
            <person name="Szponar B."/>
            <person name="Wojcik-Fatla A."/>
            <person name="Mackiewicz B."/>
            <person name="Farian E."/>
            <person name="Cholewa G."/>
            <person name="Cholewa A."/>
            <person name="Dutkiewicz J."/>
        </authorList>
    </citation>
    <scope>NUCLEOTIDE SEQUENCE [LARGE SCALE GENOMIC DNA]</scope>
    <source>
        <strain evidence="3 4">AB</strain>
    </source>
</reference>
<sequence>MRGPRVVAVAASGLVVLGVVVALVALASQPAQDPAPAPTAAAPAEAPLPADAGLRPSADPGWVERVAAETDIPQRALAAYARADIVARAEYGCAVGWNTLAGIGWVESHHGALQGGAVEQDGVARPSIVGIPLDGTDDTMEIVDTDGGALDGDAEWDRAVGPMQFIPETWSIWGVDGDGDGAVDPHDIDDAALTAARYLCHAQGTLEGSDAWIGAVRTYNDTDDYQLRVAEAATRYAAAG</sequence>
<evidence type="ECO:0000313" key="4">
    <source>
        <dbReference type="Proteomes" id="UP001305498"/>
    </source>
</evidence>
<feature type="region of interest" description="Disordered" evidence="1">
    <location>
        <begin position="32"/>
        <end position="57"/>
    </location>
</feature>
<dbReference type="GO" id="GO:0008933">
    <property type="term" value="F:peptidoglycan lytic transglycosylase activity"/>
    <property type="evidence" value="ECO:0007669"/>
    <property type="project" value="TreeGrafter"/>
</dbReference>
<dbReference type="InterPro" id="IPR018247">
    <property type="entry name" value="EF_Hand_1_Ca_BS"/>
</dbReference>
<dbReference type="InterPro" id="IPR043426">
    <property type="entry name" value="MltB-like"/>
</dbReference>
<keyword evidence="4" id="KW-1185">Reference proteome</keyword>
<accession>A0AA97FIB3</accession>
<dbReference type="SUPFAM" id="SSF53955">
    <property type="entry name" value="Lysozyme-like"/>
    <property type="match status" value="1"/>
</dbReference>
<organism evidence="3 4">
    <name type="scientific">Microbacterium betulae</name>
    <dbReference type="NCBI Taxonomy" id="2981139"/>
    <lineage>
        <taxon>Bacteria</taxon>
        <taxon>Bacillati</taxon>
        <taxon>Actinomycetota</taxon>
        <taxon>Actinomycetes</taxon>
        <taxon>Micrococcales</taxon>
        <taxon>Microbacteriaceae</taxon>
        <taxon>Microbacterium</taxon>
    </lineage>
</organism>
<dbReference type="PANTHER" id="PTHR30163:SF8">
    <property type="entry name" value="LYTIC MUREIN TRANSGLYCOSYLASE"/>
    <property type="match status" value="1"/>
</dbReference>
<dbReference type="Pfam" id="PF13406">
    <property type="entry name" value="SLT_2"/>
    <property type="match status" value="1"/>
</dbReference>
<feature type="compositionally biased region" description="Low complexity" evidence="1">
    <location>
        <begin position="32"/>
        <end position="52"/>
    </location>
</feature>
<protein>
    <submittedName>
        <fullName evidence="3">Lytic murein transglycosylase</fullName>
        <ecNumber evidence="3">2.4.-.-</ecNumber>
    </submittedName>
</protein>